<dbReference type="Proteomes" id="UP000603453">
    <property type="component" value="Unassembled WGS sequence"/>
</dbReference>
<feature type="compositionally biased region" description="Low complexity" evidence="1">
    <location>
        <begin position="80"/>
        <end position="89"/>
    </location>
</feature>
<keyword evidence="3" id="KW-1185">Reference proteome</keyword>
<dbReference type="OrthoDB" id="2279197at2759"/>
<dbReference type="EMBL" id="JAEPRD010000043">
    <property type="protein sequence ID" value="KAG2204563.1"/>
    <property type="molecule type" value="Genomic_DNA"/>
</dbReference>
<accession>A0A8H7V5W6</accession>
<evidence type="ECO:0000256" key="1">
    <source>
        <dbReference type="SAM" id="MobiDB-lite"/>
    </source>
</evidence>
<feature type="region of interest" description="Disordered" evidence="1">
    <location>
        <begin position="79"/>
        <end position="115"/>
    </location>
</feature>
<sequence>MTSSIQFPPGTITSKLSSKMLKNTPISNDWMHQTYMQMVQDVSYATSHYYESNENGTGLLINVSEPNREANSSTLETIIKNSPPKKSSPLSMYEYHDDSSTEDDDECQTYTTSSTDQNRRNNIYRLYREQQNIDKPIEEEITIVKLAECDSQEVSPNVTQTTSKYKKFKRIMTKMRMAAEKPFWAIDSHF</sequence>
<evidence type="ECO:0000313" key="2">
    <source>
        <dbReference type="EMBL" id="KAG2204563.1"/>
    </source>
</evidence>
<gene>
    <name evidence="2" type="ORF">INT47_012622</name>
</gene>
<dbReference type="AlphaFoldDB" id="A0A8H7V5W6"/>
<protein>
    <submittedName>
        <fullName evidence="2">Uncharacterized protein</fullName>
    </submittedName>
</protein>
<name>A0A8H7V5W6_9FUNG</name>
<evidence type="ECO:0000313" key="3">
    <source>
        <dbReference type="Proteomes" id="UP000603453"/>
    </source>
</evidence>
<organism evidence="2 3">
    <name type="scientific">Mucor saturninus</name>
    <dbReference type="NCBI Taxonomy" id="64648"/>
    <lineage>
        <taxon>Eukaryota</taxon>
        <taxon>Fungi</taxon>
        <taxon>Fungi incertae sedis</taxon>
        <taxon>Mucoromycota</taxon>
        <taxon>Mucoromycotina</taxon>
        <taxon>Mucoromycetes</taxon>
        <taxon>Mucorales</taxon>
        <taxon>Mucorineae</taxon>
        <taxon>Mucoraceae</taxon>
        <taxon>Mucor</taxon>
    </lineage>
</organism>
<proteinExistence type="predicted"/>
<comment type="caution">
    <text evidence="2">The sequence shown here is derived from an EMBL/GenBank/DDBJ whole genome shotgun (WGS) entry which is preliminary data.</text>
</comment>
<reference evidence="2" key="1">
    <citation type="submission" date="2020-12" db="EMBL/GenBank/DDBJ databases">
        <title>Metabolic potential, ecology and presence of endohyphal bacteria is reflected in genomic diversity of Mucoromycotina.</title>
        <authorList>
            <person name="Muszewska A."/>
            <person name="Okrasinska A."/>
            <person name="Steczkiewicz K."/>
            <person name="Drgas O."/>
            <person name="Orlowska M."/>
            <person name="Perlinska-Lenart U."/>
            <person name="Aleksandrzak-Piekarczyk T."/>
            <person name="Szatraj K."/>
            <person name="Zielenkiewicz U."/>
            <person name="Pilsyk S."/>
            <person name="Malc E."/>
            <person name="Mieczkowski P."/>
            <person name="Kruszewska J.S."/>
            <person name="Biernat P."/>
            <person name="Pawlowska J."/>
        </authorList>
    </citation>
    <scope>NUCLEOTIDE SEQUENCE</scope>
    <source>
        <strain evidence="2">WA0000017839</strain>
    </source>
</reference>